<feature type="transmembrane region" description="Helical" evidence="8">
    <location>
        <begin position="432"/>
        <end position="454"/>
    </location>
</feature>
<sequence>MVFYISIILLLVFLSFGFLFPEALLMVTDTLFGLITTNLGWVYLVAVLGVLIFTLVLAFSKYGKIRLGDDDDRPEYSNFSWFAMLFSAGMGIGLVFWGVAEPVFHYAQPPLGIEAASSQSALMAFRYAFLHWGLHPWGIYAIVGLALAYATYRKKRPCLISSTLYPLLGEKTKGPIGKAVDILALVLTVIGVSTSLGMGALQVNGGLATLFNVPNNINVQIIIIVVITILFLISATTGLDKGIKILSNTNIIIAVALLIFVFFFGPTVFIINTFLVSLSGYIQNILPMSLALTPFENDPWLGNWTIFYWAWWISWGPFVGTFIARISKGRTIKEFVLGVIIMPAIFCCIWFTVFGGTALYFEIFEGVNIVAAVTNDVTVGLFVTLSYLPLGQVISFIAILLITTFFVTSADSATFVIAMFSRNGDLNPDNKIKIIWGIVLSLMAIVLLLSGGLVAIRNTAIIMALPFVLIIILMCFAIFRALKNEKKTEK</sequence>
<feature type="transmembrane region" description="Helical" evidence="8">
    <location>
        <begin position="79"/>
        <end position="100"/>
    </location>
</feature>
<evidence type="ECO:0000313" key="10">
    <source>
        <dbReference type="Proteomes" id="UP000036873"/>
    </source>
</evidence>
<evidence type="ECO:0000313" key="9">
    <source>
        <dbReference type="EMBL" id="KNZ42992.1"/>
    </source>
</evidence>
<keyword evidence="5 8" id="KW-0812">Transmembrane</keyword>
<dbReference type="Proteomes" id="UP000036873">
    <property type="component" value="Unassembled WGS sequence"/>
</dbReference>
<feature type="transmembrane region" description="Helical" evidence="8">
    <location>
        <begin position="251"/>
        <end position="282"/>
    </location>
</feature>
<comment type="subcellular location">
    <subcellularLocation>
        <location evidence="1">Cell membrane</location>
        <topology evidence="1">Multi-pass membrane protein</topology>
    </subcellularLocation>
</comment>
<dbReference type="InterPro" id="IPR018093">
    <property type="entry name" value="BCCT_CS"/>
</dbReference>
<organism evidence="9 10">
    <name type="scientific">Acetobacterium bakii</name>
    <dbReference type="NCBI Taxonomy" id="52689"/>
    <lineage>
        <taxon>Bacteria</taxon>
        <taxon>Bacillati</taxon>
        <taxon>Bacillota</taxon>
        <taxon>Clostridia</taxon>
        <taxon>Eubacteriales</taxon>
        <taxon>Eubacteriaceae</taxon>
        <taxon>Acetobacterium</taxon>
    </lineage>
</organism>
<dbReference type="RefSeq" id="WP_050739176.1">
    <property type="nucleotide sequence ID" value="NZ_LGYO01000008.1"/>
</dbReference>
<dbReference type="GO" id="GO:0005886">
    <property type="term" value="C:plasma membrane"/>
    <property type="evidence" value="ECO:0007669"/>
    <property type="project" value="UniProtKB-SubCell"/>
</dbReference>
<dbReference type="GO" id="GO:0022857">
    <property type="term" value="F:transmembrane transporter activity"/>
    <property type="evidence" value="ECO:0007669"/>
    <property type="project" value="InterPro"/>
</dbReference>
<dbReference type="AlphaFoldDB" id="A0A0L6U3T5"/>
<evidence type="ECO:0000256" key="7">
    <source>
        <dbReference type="ARBA" id="ARBA00023136"/>
    </source>
</evidence>
<evidence type="ECO:0000256" key="2">
    <source>
        <dbReference type="ARBA" id="ARBA00005658"/>
    </source>
</evidence>
<feature type="transmembrane region" description="Helical" evidence="8">
    <location>
        <begin position="134"/>
        <end position="152"/>
    </location>
</feature>
<proteinExistence type="inferred from homology"/>
<keyword evidence="7 8" id="KW-0472">Membrane</keyword>
<dbReference type="PANTHER" id="PTHR30047:SF7">
    <property type="entry name" value="HIGH-AFFINITY CHOLINE TRANSPORT PROTEIN"/>
    <property type="match status" value="1"/>
</dbReference>
<evidence type="ECO:0000256" key="1">
    <source>
        <dbReference type="ARBA" id="ARBA00004651"/>
    </source>
</evidence>
<keyword evidence="3" id="KW-0813">Transport</keyword>
<accession>A0A0L6U3T5</accession>
<dbReference type="InterPro" id="IPR000060">
    <property type="entry name" value="BCCT_transptr"/>
</dbReference>
<dbReference type="OrthoDB" id="9775735at2"/>
<reference evidence="10" key="1">
    <citation type="submission" date="2015-07" db="EMBL/GenBank/DDBJ databases">
        <title>Draft genome sequence of Acetobacterium bakii DSM 8293, a potential psychrophilic chemical producer through syngas fermentation.</title>
        <authorList>
            <person name="Song Y."/>
            <person name="Hwang S."/>
            <person name="Cho B.-K."/>
        </authorList>
    </citation>
    <scope>NUCLEOTIDE SEQUENCE [LARGE SCALE GENOMIC DNA]</scope>
    <source>
        <strain evidence="10">DSM 8239</strain>
    </source>
</reference>
<name>A0A0L6U3T5_9FIRM</name>
<dbReference type="PANTHER" id="PTHR30047">
    <property type="entry name" value="HIGH-AFFINITY CHOLINE TRANSPORT PROTEIN-RELATED"/>
    <property type="match status" value="1"/>
</dbReference>
<dbReference type="NCBIfam" id="TIGR00842">
    <property type="entry name" value="bcct"/>
    <property type="match status" value="1"/>
</dbReference>
<keyword evidence="6 8" id="KW-1133">Transmembrane helix</keyword>
<evidence type="ECO:0000256" key="3">
    <source>
        <dbReference type="ARBA" id="ARBA00022448"/>
    </source>
</evidence>
<keyword evidence="4" id="KW-1003">Cell membrane</keyword>
<feature type="transmembrane region" description="Helical" evidence="8">
    <location>
        <begin position="182"/>
        <end position="201"/>
    </location>
</feature>
<feature type="transmembrane region" description="Helical" evidence="8">
    <location>
        <begin position="302"/>
        <end position="323"/>
    </location>
</feature>
<comment type="similarity">
    <text evidence="2">Belongs to the BCCT transporter (TC 2.A.15) family.</text>
</comment>
<evidence type="ECO:0000256" key="5">
    <source>
        <dbReference type="ARBA" id="ARBA00022692"/>
    </source>
</evidence>
<dbReference type="Pfam" id="PF02028">
    <property type="entry name" value="BCCT"/>
    <property type="match status" value="1"/>
</dbReference>
<comment type="caution">
    <text evidence="9">The sequence shown here is derived from an EMBL/GenBank/DDBJ whole genome shotgun (WGS) entry which is preliminary data.</text>
</comment>
<evidence type="ECO:0000256" key="6">
    <source>
        <dbReference type="ARBA" id="ARBA00022989"/>
    </source>
</evidence>
<gene>
    <name evidence="9" type="ORF">AKG39_04560</name>
</gene>
<dbReference type="STRING" id="52689.AKG39_04560"/>
<protein>
    <submittedName>
        <fullName evidence="9">Glycine/betaine ABC transporter permease</fullName>
    </submittedName>
</protein>
<evidence type="ECO:0000256" key="4">
    <source>
        <dbReference type="ARBA" id="ARBA00022475"/>
    </source>
</evidence>
<feature type="transmembrane region" description="Helical" evidence="8">
    <location>
        <begin position="393"/>
        <end position="420"/>
    </location>
</feature>
<feature type="transmembrane region" description="Helical" evidence="8">
    <location>
        <begin position="335"/>
        <end position="361"/>
    </location>
</feature>
<feature type="transmembrane region" description="Helical" evidence="8">
    <location>
        <begin position="221"/>
        <end position="239"/>
    </location>
</feature>
<dbReference type="PROSITE" id="PS01303">
    <property type="entry name" value="BCCT"/>
    <property type="match status" value="1"/>
</dbReference>
<dbReference type="EMBL" id="LGYO01000008">
    <property type="protein sequence ID" value="KNZ42992.1"/>
    <property type="molecule type" value="Genomic_DNA"/>
</dbReference>
<evidence type="ECO:0000256" key="8">
    <source>
        <dbReference type="SAM" id="Phobius"/>
    </source>
</evidence>
<feature type="transmembrane region" description="Helical" evidence="8">
    <location>
        <begin position="41"/>
        <end position="59"/>
    </location>
</feature>
<keyword evidence="10" id="KW-1185">Reference proteome</keyword>
<dbReference type="PATRIC" id="fig|52689.4.peg.3964"/>
<feature type="transmembrane region" description="Helical" evidence="8">
    <location>
        <begin position="460"/>
        <end position="482"/>
    </location>
</feature>